<organism evidence="2 3">
    <name type="scientific">Albidovulum litorale</name>
    <dbReference type="NCBI Taxonomy" id="2984134"/>
    <lineage>
        <taxon>Bacteria</taxon>
        <taxon>Pseudomonadati</taxon>
        <taxon>Pseudomonadota</taxon>
        <taxon>Alphaproteobacteria</taxon>
        <taxon>Rhodobacterales</taxon>
        <taxon>Paracoccaceae</taxon>
        <taxon>Albidovulum</taxon>
    </lineage>
</organism>
<feature type="coiled-coil region" evidence="1">
    <location>
        <begin position="62"/>
        <end position="89"/>
    </location>
</feature>
<proteinExistence type="predicted"/>
<evidence type="ECO:0000313" key="2">
    <source>
        <dbReference type="EMBL" id="MCV2874606.1"/>
    </source>
</evidence>
<dbReference type="Proteomes" id="UP001652564">
    <property type="component" value="Unassembled WGS sequence"/>
</dbReference>
<reference evidence="2 3" key="1">
    <citation type="submission" date="2022-10" db="EMBL/GenBank/DDBJ databases">
        <title>Defluviimonas sp. nov., isolated from ocean surface sediments.</title>
        <authorList>
            <person name="He W."/>
            <person name="Wang L."/>
            <person name="Zhang D.-F."/>
        </authorList>
    </citation>
    <scope>NUCLEOTIDE SEQUENCE [LARGE SCALE GENOMIC DNA]</scope>
    <source>
        <strain evidence="2 3">WL0050</strain>
    </source>
</reference>
<comment type="caution">
    <text evidence="2">The sequence shown here is derived from an EMBL/GenBank/DDBJ whole genome shotgun (WGS) entry which is preliminary data.</text>
</comment>
<sequence>MHPDLGVQRRILIRSYRFYLDADRAWNDALEEARSWYPVGQRRTACIFGDPGSRVRRLYEARDRALQRLLVAREKLENARRRIARNRQSDRGSTRIFLLSD</sequence>
<accession>A0ABT2ZV79</accession>
<evidence type="ECO:0008006" key="4">
    <source>
        <dbReference type="Google" id="ProtNLM"/>
    </source>
</evidence>
<evidence type="ECO:0000313" key="3">
    <source>
        <dbReference type="Proteomes" id="UP001652564"/>
    </source>
</evidence>
<evidence type="ECO:0000256" key="1">
    <source>
        <dbReference type="SAM" id="Coils"/>
    </source>
</evidence>
<keyword evidence="3" id="KW-1185">Reference proteome</keyword>
<name>A0ABT2ZV79_9RHOB</name>
<dbReference type="EMBL" id="JAOWKZ010000008">
    <property type="protein sequence ID" value="MCV2874606.1"/>
    <property type="molecule type" value="Genomic_DNA"/>
</dbReference>
<gene>
    <name evidence="2" type="ORF">OEZ71_20090</name>
</gene>
<protein>
    <recommendedName>
        <fullName evidence="4">Transposase</fullName>
    </recommendedName>
</protein>
<dbReference type="RefSeq" id="WP_263741886.1">
    <property type="nucleotide sequence ID" value="NZ_JAOWKZ010000008.1"/>
</dbReference>
<keyword evidence="1" id="KW-0175">Coiled coil</keyword>